<evidence type="ECO:0000256" key="3">
    <source>
        <dbReference type="ARBA" id="ARBA00023004"/>
    </source>
</evidence>
<dbReference type="RefSeq" id="WP_170143430.1">
    <property type="nucleotide sequence ID" value="NZ_RBIJ01000001.1"/>
</dbReference>
<dbReference type="Proteomes" id="UP000267019">
    <property type="component" value="Unassembled WGS sequence"/>
</dbReference>
<keyword evidence="1" id="KW-0479">Metal-binding</keyword>
<dbReference type="Gene3D" id="3.60.21.10">
    <property type="match status" value="1"/>
</dbReference>
<dbReference type="PANTHER" id="PTHR42988">
    <property type="entry name" value="PHOSPHOHYDROLASE"/>
    <property type="match status" value="1"/>
</dbReference>
<feature type="domain" description="Calcineurin-like phosphoesterase" evidence="6">
    <location>
        <begin position="1"/>
        <end position="199"/>
    </location>
</feature>
<evidence type="ECO:0000259" key="6">
    <source>
        <dbReference type="Pfam" id="PF00149"/>
    </source>
</evidence>
<dbReference type="SUPFAM" id="SSF56300">
    <property type="entry name" value="Metallo-dependent phosphatases"/>
    <property type="match status" value="1"/>
</dbReference>
<organism evidence="7 8">
    <name type="scientific">Brockia lithotrophica</name>
    <dbReference type="NCBI Taxonomy" id="933949"/>
    <lineage>
        <taxon>Bacteria</taxon>
        <taxon>Bacillati</taxon>
        <taxon>Bacillota</taxon>
        <taxon>Bacilli</taxon>
        <taxon>Bacillales</taxon>
        <taxon>Bacillales Family X. Incertae Sedis</taxon>
        <taxon>Brockia</taxon>
    </lineage>
</organism>
<dbReference type="PANTHER" id="PTHR42988:SF2">
    <property type="entry name" value="CYCLIC NUCLEOTIDE PHOSPHODIESTERASE CBUA0032-RELATED"/>
    <property type="match status" value="1"/>
</dbReference>
<evidence type="ECO:0000313" key="8">
    <source>
        <dbReference type="Proteomes" id="UP000267019"/>
    </source>
</evidence>
<sequence>MRIVLFGDFHYPYFLECADRSTAAARDRAYRTLADHLLAERADYLVGVGDVTNFGYPEEFAGVRELFDPAGERFLYVLGNHDTLLLPKEEIEAEIGQARFRVVEHDEATLIFLDSTRDRSLRDWSGTMDGEQLRWLAGVLGSREEGDDRPFLVFVHHPPYGTTARSTEAKMHVDPAVPLIDLLASAPAPVVVFTGHNHVHSVVYRQGIAFVQTAAVLDSPGYRVIEVGEGRMRVDFRPIADPELRQAIGHFHRRMPGFSPYPAPEGTESDRTAEIPLSAKGKGKGRPPTARELPQSRDV</sequence>
<keyword evidence="8" id="KW-1185">Reference proteome</keyword>
<evidence type="ECO:0000256" key="1">
    <source>
        <dbReference type="ARBA" id="ARBA00022723"/>
    </source>
</evidence>
<evidence type="ECO:0000256" key="5">
    <source>
        <dbReference type="SAM" id="MobiDB-lite"/>
    </source>
</evidence>
<dbReference type="InterPro" id="IPR029052">
    <property type="entry name" value="Metallo-depent_PP-like"/>
</dbReference>
<feature type="region of interest" description="Disordered" evidence="5">
    <location>
        <begin position="255"/>
        <end position="299"/>
    </location>
</feature>
<evidence type="ECO:0000313" key="7">
    <source>
        <dbReference type="EMBL" id="RKQ88389.1"/>
    </source>
</evidence>
<name>A0A660L665_9BACL</name>
<accession>A0A660L665</accession>
<proteinExistence type="inferred from homology"/>
<reference evidence="7 8" key="1">
    <citation type="submission" date="2018-10" db="EMBL/GenBank/DDBJ databases">
        <title>Genomic Encyclopedia of Type Strains, Phase IV (KMG-IV): sequencing the most valuable type-strain genomes for metagenomic binning, comparative biology and taxonomic classification.</title>
        <authorList>
            <person name="Goeker M."/>
        </authorList>
    </citation>
    <scope>NUCLEOTIDE SEQUENCE [LARGE SCALE GENOMIC DNA]</scope>
    <source>
        <strain evidence="7 8">DSM 22653</strain>
    </source>
</reference>
<dbReference type="InterPro" id="IPR050884">
    <property type="entry name" value="CNP_phosphodiesterase-III"/>
</dbReference>
<dbReference type="Pfam" id="PF00149">
    <property type="entry name" value="Metallophos"/>
    <property type="match status" value="1"/>
</dbReference>
<keyword evidence="3" id="KW-0408">Iron</keyword>
<keyword evidence="2" id="KW-0378">Hydrolase</keyword>
<comment type="caution">
    <text evidence="7">The sequence shown here is derived from an EMBL/GenBank/DDBJ whole genome shotgun (WGS) entry which is preliminary data.</text>
</comment>
<dbReference type="EMBL" id="RBIJ01000001">
    <property type="protein sequence ID" value="RKQ88389.1"/>
    <property type="molecule type" value="Genomic_DNA"/>
</dbReference>
<dbReference type="GO" id="GO:0046872">
    <property type="term" value="F:metal ion binding"/>
    <property type="evidence" value="ECO:0007669"/>
    <property type="project" value="UniProtKB-KW"/>
</dbReference>
<dbReference type="InterPro" id="IPR004843">
    <property type="entry name" value="Calcineurin-like_PHP"/>
</dbReference>
<gene>
    <name evidence="7" type="ORF">C7438_0022</name>
</gene>
<dbReference type="AlphaFoldDB" id="A0A660L665"/>
<dbReference type="GO" id="GO:0016787">
    <property type="term" value="F:hydrolase activity"/>
    <property type="evidence" value="ECO:0007669"/>
    <property type="project" value="UniProtKB-KW"/>
</dbReference>
<evidence type="ECO:0000256" key="2">
    <source>
        <dbReference type="ARBA" id="ARBA00022801"/>
    </source>
</evidence>
<protein>
    <submittedName>
        <fullName evidence="7">3',5'-cyclic AMP phosphodiesterase CpdA</fullName>
    </submittedName>
</protein>
<evidence type="ECO:0000256" key="4">
    <source>
        <dbReference type="ARBA" id="ARBA00025742"/>
    </source>
</evidence>
<comment type="similarity">
    <text evidence="4">Belongs to the cyclic nucleotide phosphodiesterase class-III family.</text>
</comment>